<comment type="function">
    <text evidence="14">Beta-glucosidases are one of a number of cellulolytic enzymes involved in the degradation of cellulosic biomass. Catalyzes the last step releasing glucose from the inhibitory cellobiose.</text>
</comment>
<dbReference type="InterPro" id="IPR001764">
    <property type="entry name" value="Glyco_hydro_3_N"/>
</dbReference>
<dbReference type="Gene3D" id="2.60.40.10">
    <property type="entry name" value="Immunoglobulins"/>
    <property type="match status" value="1"/>
</dbReference>
<keyword evidence="10" id="KW-0325">Glycoprotein</keyword>
<evidence type="ECO:0000256" key="14">
    <source>
        <dbReference type="ARBA" id="ARBA00024983"/>
    </source>
</evidence>
<dbReference type="EC" id="3.2.1.21" evidence="5"/>
<comment type="subcellular location">
    <subcellularLocation>
        <location evidence="2">Secreted</location>
    </subcellularLocation>
</comment>
<feature type="signal peptide" evidence="19">
    <location>
        <begin position="1"/>
        <end position="22"/>
    </location>
</feature>
<keyword evidence="13" id="KW-0624">Polysaccharide degradation</keyword>
<dbReference type="EMBL" id="JBFTWV010000076">
    <property type="protein sequence ID" value="KAL2788644.1"/>
    <property type="molecule type" value="Genomic_DNA"/>
</dbReference>
<dbReference type="PANTHER" id="PTHR42715:SF28">
    <property type="entry name" value="BETA-GLUCOSIDASE L-RELATED"/>
    <property type="match status" value="1"/>
</dbReference>
<evidence type="ECO:0000256" key="6">
    <source>
        <dbReference type="ARBA" id="ARBA00022525"/>
    </source>
</evidence>
<organism evidence="21 22">
    <name type="scientific">Aspergillus keveii</name>
    <dbReference type="NCBI Taxonomy" id="714993"/>
    <lineage>
        <taxon>Eukaryota</taxon>
        <taxon>Fungi</taxon>
        <taxon>Dikarya</taxon>
        <taxon>Ascomycota</taxon>
        <taxon>Pezizomycotina</taxon>
        <taxon>Eurotiomycetes</taxon>
        <taxon>Eurotiomycetidae</taxon>
        <taxon>Eurotiales</taxon>
        <taxon>Aspergillaceae</taxon>
        <taxon>Aspergillus</taxon>
        <taxon>Aspergillus subgen. Nidulantes</taxon>
    </lineage>
</organism>
<dbReference type="InterPro" id="IPR036962">
    <property type="entry name" value="Glyco_hydro_3_N_sf"/>
</dbReference>
<dbReference type="Pfam" id="PF01915">
    <property type="entry name" value="Glyco_hydro_3_C"/>
    <property type="match status" value="1"/>
</dbReference>
<protein>
    <recommendedName>
        <fullName evidence="15">Probable beta-glucosidase L</fullName>
        <ecNumber evidence="5">3.2.1.21</ecNumber>
    </recommendedName>
    <alternativeName>
        <fullName evidence="16">Beta-D-glucoside glucohydrolase L</fullName>
    </alternativeName>
    <alternativeName>
        <fullName evidence="17">Cellobiase L</fullName>
    </alternativeName>
    <alternativeName>
        <fullName evidence="18">Gentiobiase L</fullName>
    </alternativeName>
</protein>
<accession>A0ABR4FZE6</accession>
<dbReference type="Gene3D" id="3.40.50.1700">
    <property type="entry name" value="Glycoside hydrolase family 3 C-terminal domain"/>
    <property type="match status" value="1"/>
</dbReference>
<proteinExistence type="inferred from homology"/>
<evidence type="ECO:0000313" key="22">
    <source>
        <dbReference type="Proteomes" id="UP001610563"/>
    </source>
</evidence>
<keyword evidence="8" id="KW-0378">Hydrolase</keyword>
<evidence type="ECO:0000256" key="17">
    <source>
        <dbReference type="ARBA" id="ARBA00041588"/>
    </source>
</evidence>
<evidence type="ECO:0000256" key="4">
    <source>
        <dbReference type="ARBA" id="ARBA00005336"/>
    </source>
</evidence>
<keyword evidence="6" id="KW-0964">Secreted</keyword>
<evidence type="ECO:0000256" key="15">
    <source>
        <dbReference type="ARBA" id="ARBA00039570"/>
    </source>
</evidence>
<evidence type="ECO:0000256" key="19">
    <source>
        <dbReference type="SAM" id="SignalP"/>
    </source>
</evidence>
<dbReference type="SUPFAM" id="SSF52279">
    <property type="entry name" value="Beta-D-glucan exohydrolase, C-terminal domain"/>
    <property type="match status" value="1"/>
</dbReference>
<dbReference type="PANTHER" id="PTHR42715">
    <property type="entry name" value="BETA-GLUCOSIDASE"/>
    <property type="match status" value="1"/>
</dbReference>
<comment type="caution">
    <text evidence="21">The sequence shown here is derived from an EMBL/GenBank/DDBJ whole genome shotgun (WGS) entry which is preliminary data.</text>
</comment>
<evidence type="ECO:0000256" key="10">
    <source>
        <dbReference type="ARBA" id="ARBA00023180"/>
    </source>
</evidence>
<comment type="similarity">
    <text evidence="4">Belongs to the glycosyl hydrolase 3 family.</text>
</comment>
<evidence type="ECO:0000256" key="18">
    <source>
        <dbReference type="ARBA" id="ARBA00041804"/>
    </source>
</evidence>
<comment type="pathway">
    <text evidence="3">Glycan metabolism; cellulose degradation.</text>
</comment>
<evidence type="ECO:0000256" key="13">
    <source>
        <dbReference type="ARBA" id="ARBA00023326"/>
    </source>
</evidence>
<dbReference type="Pfam" id="PF00933">
    <property type="entry name" value="Glyco_hydro_3"/>
    <property type="match status" value="1"/>
</dbReference>
<comment type="catalytic activity">
    <reaction evidence="1">
        <text>Hydrolysis of terminal, non-reducing beta-D-glucosyl residues with release of beta-D-glucose.</text>
        <dbReference type="EC" id="3.2.1.21"/>
    </reaction>
</comment>
<reference evidence="21 22" key="1">
    <citation type="submission" date="2024-07" db="EMBL/GenBank/DDBJ databases">
        <title>Section-level genome sequencing and comparative genomics of Aspergillus sections Usti and Cavernicolus.</title>
        <authorList>
            <consortium name="Lawrence Berkeley National Laboratory"/>
            <person name="Nybo J.L."/>
            <person name="Vesth T.C."/>
            <person name="Theobald S."/>
            <person name="Frisvad J.C."/>
            <person name="Larsen T.O."/>
            <person name="Kjaerboelling I."/>
            <person name="Rothschild-Mancinelli K."/>
            <person name="Lyhne E.K."/>
            <person name="Kogle M.E."/>
            <person name="Barry K."/>
            <person name="Clum A."/>
            <person name="Na H."/>
            <person name="Ledsgaard L."/>
            <person name="Lin J."/>
            <person name="Lipzen A."/>
            <person name="Kuo A."/>
            <person name="Riley R."/>
            <person name="Mondo S."/>
            <person name="Labutti K."/>
            <person name="Haridas S."/>
            <person name="Pangalinan J."/>
            <person name="Salamov A.A."/>
            <person name="Simmons B.A."/>
            <person name="Magnuson J.K."/>
            <person name="Chen J."/>
            <person name="Drula E."/>
            <person name="Henrissat B."/>
            <person name="Wiebenga A."/>
            <person name="Lubbers R.J."/>
            <person name="Gomes A.C."/>
            <person name="Makela M.R."/>
            <person name="Stajich J."/>
            <person name="Grigoriev I.V."/>
            <person name="Mortensen U.H."/>
            <person name="De Vries R.P."/>
            <person name="Baker S.E."/>
            <person name="Andersen M.R."/>
        </authorList>
    </citation>
    <scope>NUCLEOTIDE SEQUENCE [LARGE SCALE GENOMIC DNA]</scope>
    <source>
        <strain evidence="21 22">CBS 209.92</strain>
    </source>
</reference>
<evidence type="ECO:0000256" key="2">
    <source>
        <dbReference type="ARBA" id="ARBA00004613"/>
    </source>
</evidence>
<evidence type="ECO:0000256" key="7">
    <source>
        <dbReference type="ARBA" id="ARBA00022729"/>
    </source>
</evidence>
<dbReference type="SMART" id="SM01217">
    <property type="entry name" value="Fn3_like"/>
    <property type="match status" value="1"/>
</dbReference>
<name>A0ABR4FZE6_9EURO</name>
<dbReference type="InterPro" id="IPR002772">
    <property type="entry name" value="Glyco_hydro_3_C"/>
</dbReference>
<dbReference type="Proteomes" id="UP001610563">
    <property type="component" value="Unassembled WGS sequence"/>
</dbReference>
<evidence type="ECO:0000256" key="16">
    <source>
        <dbReference type="ARBA" id="ARBA00041281"/>
    </source>
</evidence>
<sequence>MRSLGTSTAASSLVLAAALASAQVLTWDQAYQRATSDLQKLTQDEKIGMVTGVTWMGGPCVGNTYAPQSIPYPSLCLQDGPLSSRFANPITVFPAGINAGATWDRDLIRARGAAMSAEAKGLGVNVQLGPALGALGKIPSAGRNWEGFSSDPYLMGIATGEAIKGMQGSGVQACAKHFLLNEQEHNRETISSNPDDRTLHELYLWPFYDAVKANVASVMCSYNKVHGTWACENDELLNGILKGELGFKGHLISDWNAQHSTVLSANSGLDMTMPGSDFSTPPGSIYWGQNLAAAISNGSVPQSRLDDMVTRVLAGWYLVGQDKDHPPVAFSSWDGGAASVNVTTPAHGDLARTIARDSIVLLKNARKALPLKKPASLAVIGSDAIVNPNGANACPDRGCNNGTLAQGWGSGTGEFPYLVAPLSAIQEKLAGTRTKIVTSTTDDAAAGAEAARAAETAIVFINSDSGEGYITVEGHAGDRNNLDPWHDGNALVQAVARTNRPTIVVVHSVGAILLETILAEPNVVAIVWAGLPGQESGHALTDILFGDTSPSGKLPYTIGKTEADYGAHWTTELVDNFAEGLFIDYRHFDQAGIKPRYEFGFGLSYTTFKYSTLATAVNVAPGPTTGKTIVGGPEDLFDIVGTVSAYVRNSGRVTGAEVAQLYIGYPDSAPSTPPKQLRGFSKINLVPGQSGQAIFELRRRDISYWDVATKKWVVPKGKFKVYVGSSSRDIRLKGSFTV</sequence>
<dbReference type="InterPro" id="IPR026891">
    <property type="entry name" value="Fn3-like"/>
</dbReference>
<feature type="chain" id="PRO_5045555222" description="Probable beta-glucosidase L" evidence="19">
    <location>
        <begin position="23"/>
        <end position="738"/>
    </location>
</feature>
<keyword evidence="12" id="KW-0326">Glycosidase</keyword>
<evidence type="ECO:0000313" key="21">
    <source>
        <dbReference type="EMBL" id="KAL2788644.1"/>
    </source>
</evidence>
<keyword evidence="22" id="KW-1185">Reference proteome</keyword>
<evidence type="ECO:0000256" key="9">
    <source>
        <dbReference type="ARBA" id="ARBA00023001"/>
    </source>
</evidence>
<dbReference type="Pfam" id="PF14310">
    <property type="entry name" value="Fn3-like"/>
    <property type="match status" value="1"/>
</dbReference>
<evidence type="ECO:0000256" key="12">
    <source>
        <dbReference type="ARBA" id="ARBA00023295"/>
    </source>
</evidence>
<evidence type="ECO:0000256" key="5">
    <source>
        <dbReference type="ARBA" id="ARBA00012744"/>
    </source>
</evidence>
<evidence type="ECO:0000256" key="11">
    <source>
        <dbReference type="ARBA" id="ARBA00023277"/>
    </source>
</evidence>
<evidence type="ECO:0000256" key="1">
    <source>
        <dbReference type="ARBA" id="ARBA00000448"/>
    </source>
</evidence>
<feature type="domain" description="Fibronectin type III-like" evidence="20">
    <location>
        <begin position="657"/>
        <end position="727"/>
    </location>
</feature>
<gene>
    <name evidence="21" type="ORF">BJX66DRAFT_352584</name>
</gene>
<dbReference type="Gene3D" id="3.20.20.300">
    <property type="entry name" value="Glycoside hydrolase, family 3, N-terminal domain"/>
    <property type="match status" value="1"/>
</dbReference>
<dbReference type="InterPro" id="IPR036881">
    <property type="entry name" value="Glyco_hydro_3_C_sf"/>
</dbReference>
<dbReference type="PRINTS" id="PR00133">
    <property type="entry name" value="GLHYDRLASE3"/>
</dbReference>
<keyword evidence="7 19" id="KW-0732">Signal</keyword>
<evidence type="ECO:0000256" key="8">
    <source>
        <dbReference type="ARBA" id="ARBA00022801"/>
    </source>
</evidence>
<dbReference type="SUPFAM" id="SSF51445">
    <property type="entry name" value="(Trans)glycosidases"/>
    <property type="match status" value="1"/>
</dbReference>
<keyword evidence="11" id="KW-0119">Carbohydrate metabolism</keyword>
<evidence type="ECO:0000259" key="20">
    <source>
        <dbReference type="SMART" id="SM01217"/>
    </source>
</evidence>
<keyword evidence="9" id="KW-0136">Cellulose degradation</keyword>
<evidence type="ECO:0000256" key="3">
    <source>
        <dbReference type="ARBA" id="ARBA00004987"/>
    </source>
</evidence>
<dbReference type="InterPro" id="IPR050288">
    <property type="entry name" value="Cellulose_deg_GH3"/>
</dbReference>
<dbReference type="InterPro" id="IPR017853">
    <property type="entry name" value="GH"/>
</dbReference>
<dbReference type="InterPro" id="IPR013783">
    <property type="entry name" value="Ig-like_fold"/>
</dbReference>